<reference evidence="2" key="1">
    <citation type="journal article" date="2020" name="mSystems">
        <title>Genome- and Community-Level Interaction Insights into Carbon Utilization and Element Cycling Functions of Hydrothermarchaeota in Hydrothermal Sediment.</title>
        <authorList>
            <person name="Zhou Z."/>
            <person name="Liu Y."/>
            <person name="Xu W."/>
            <person name="Pan J."/>
            <person name="Luo Z.H."/>
            <person name="Li M."/>
        </authorList>
    </citation>
    <scope>NUCLEOTIDE SEQUENCE [LARGE SCALE GENOMIC DNA]</scope>
    <source>
        <strain evidence="2">HyVt-345</strain>
    </source>
</reference>
<dbReference type="Proteomes" id="UP000886191">
    <property type="component" value="Unassembled WGS sequence"/>
</dbReference>
<dbReference type="InterPro" id="IPR001173">
    <property type="entry name" value="Glyco_trans_2-like"/>
</dbReference>
<dbReference type="GO" id="GO:0016758">
    <property type="term" value="F:hexosyltransferase activity"/>
    <property type="evidence" value="ECO:0007669"/>
    <property type="project" value="UniProtKB-ARBA"/>
</dbReference>
<evidence type="ECO:0000259" key="1">
    <source>
        <dbReference type="Pfam" id="PF00535"/>
    </source>
</evidence>
<name>A0A831QTP2_9FLAO</name>
<dbReference type="PANTHER" id="PTHR22916">
    <property type="entry name" value="GLYCOSYLTRANSFERASE"/>
    <property type="match status" value="1"/>
</dbReference>
<proteinExistence type="predicted"/>
<feature type="domain" description="Glycosyltransferase 2-like" evidence="1">
    <location>
        <begin position="5"/>
        <end position="136"/>
    </location>
</feature>
<evidence type="ECO:0000313" key="2">
    <source>
        <dbReference type="EMBL" id="HEA23260.1"/>
    </source>
</evidence>
<accession>A0A831QTP2</accession>
<comment type="caution">
    <text evidence="2">The sequence shown here is derived from an EMBL/GenBank/DDBJ whole genome shotgun (WGS) entry which is preliminary data.</text>
</comment>
<dbReference type="SUPFAM" id="SSF53448">
    <property type="entry name" value="Nucleotide-diphospho-sugar transferases"/>
    <property type="match status" value="1"/>
</dbReference>
<gene>
    <name evidence="2" type="ORF">ENH87_20440</name>
</gene>
<dbReference type="Pfam" id="PF00535">
    <property type="entry name" value="Glycos_transf_2"/>
    <property type="match status" value="1"/>
</dbReference>
<dbReference type="InterPro" id="IPR029044">
    <property type="entry name" value="Nucleotide-diphossugar_trans"/>
</dbReference>
<protein>
    <submittedName>
        <fullName evidence="2">Glycosyltransferase family 2 protein</fullName>
    </submittedName>
</protein>
<dbReference type="EMBL" id="DRGL01000077">
    <property type="protein sequence ID" value="HEA23260.1"/>
    <property type="molecule type" value="Genomic_DNA"/>
</dbReference>
<organism evidence="2">
    <name type="scientific">Pricia antarctica</name>
    <dbReference type="NCBI Taxonomy" id="641691"/>
    <lineage>
        <taxon>Bacteria</taxon>
        <taxon>Pseudomonadati</taxon>
        <taxon>Bacteroidota</taxon>
        <taxon>Flavobacteriia</taxon>
        <taxon>Flavobacteriales</taxon>
        <taxon>Flavobacteriaceae</taxon>
        <taxon>Pricia</taxon>
    </lineage>
</organism>
<dbReference type="CDD" id="cd00761">
    <property type="entry name" value="Glyco_tranf_GTA_type"/>
    <property type="match status" value="1"/>
</dbReference>
<sequence>MVKLSIIIPAYNADLYIKDCLESLLDQKLDENEFEVLIIDDASTDATLTTVKSICEKHGNFKFFTSELNRGNGAARNVGIEKASGEYIYFMDADDYVAKDSLHNILHLALANDLELVFFSMRNVKDSTKKLSTDNFEEKKSQLTLSDGISFIGQRFYRDEVWSYFINRNFLLSSGVRYYDERKFSQDQYITSKLLTLAKKVGHIDYDVYRYRKTPNSIVNRKTQAHLMMHMESLDLAITKCHFMRNGLIEDGVKNDAALLRLKVKQQRYITILIMRFIQTDLPFTYLNEKLKKFKSMGLYPMNSLYKIKDFIMPRYRTMNFIFNRRYLLRPGVALLRLYRN</sequence>
<dbReference type="Gene3D" id="3.90.550.10">
    <property type="entry name" value="Spore Coat Polysaccharide Biosynthesis Protein SpsA, Chain A"/>
    <property type="match status" value="1"/>
</dbReference>
<dbReference type="PANTHER" id="PTHR22916:SF3">
    <property type="entry name" value="UDP-GLCNAC:BETAGAL BETA-1,3-N-ACETYLGLUCOSAMINYLTRANSFERASE-LIKE PROTEIN 1"/>
    <property type="match status" value="1"/>
</dbReference>
<dbReference type="AlphaFoldDB" id="A0A831QTP2"/>